<dbReference type="EMBL" id="VEVO01000004">
    <property type="protein sequence ID" value="KAF0043713.1"/>
    <property type="molecule type" value="Genomic_DNA"/>
</dbReference>
<dbReference type="PANTHER" id="PTHR24559">
    <property type="entry name" value="TRANSPOSON TY3-I GAG-POL POLYPROTEIN"/>
    <property type="match status" value="1"/>
</dbReference>
<gene>
    <name evidence="1" type="ORF">F2P81_005050</name>
</gene>
<accession>A0A6A4TCH8</accession>
<reference evidence="1 2" key="1">
    <citation type="submission" date="2019-06" db="EMBL/GenBank/DDBJ databases">
        <title>Draft genomes of female and male turbot (Scophthalmus maximus).</title>
        <authorList>
            <person name="Xu H."/>
            <person name="Xu X.-W."/>
            <person name="Shao C."/>
            <person name="Chen S."/>
        </authorList>
    </citation>
    <scope>NUCLEOTIDE SEQUENCE [LARGE SCALE GENOMIC DNA]</scope>
    <source>
        <strain evidence="1">Ysfricsl-2016a</strain>
        <tissue evidence="1">Blood</tissue>
    </source>
</reference>
<name>A0A6A4TCH8_SCOMX</name>
<dbReference type="AlphaFoldDB" id="A0A6A4TCH8"/>
<sequence length="114" mass="12647">MSCEGLDEEQRHQHQWRCSEEPGWCGCSPHLATDVVKIREMADAGIIEPSSIPWAAPAALVKKKDGTWRFCVDYRRLNAISCCRCPHTLALSTSGHRLADTECFTPGQSLSCSL</sequence>
<comment type="caution">
    <text evidence="1">The sequence shown here is derived from an EMBL/GenBank/DDBJ whole genome shotgun (WGS) entry which is preliminary data.</text>
</comment>
<dbReference type="Proteomes" id="UP000438429">
    <property type="component" value="Unassembled WGS sequence"/>
</dbReference>
<dbReference type="InterPro" id="IPR043502">
    <property type="entry name" value="DNA/RNA_pol_sf"/>
</dbReference>
<proteinExistence type="predicted"/>
<evidence type="ECO:0008006" key="3">
    <source>
        <dbReference type="Google" id="ProtNLM"/>
    </source>
</evidence>
<evidence type="ECO:0000313" key="2">
    <source>
        <dbReference type="Proteomes" id="UP000438429"/>
    </source>
</evidence>
<protein>
    <recommendedName>
        <fullName evidence="3">Reverse transcriptase domain-containing protein</fullName>
    </recommendedName>
</protein>
<dbReference type="PANTHER" id="PTHR24559:SF444">
    <property type="entry name" value="REVERSE TRANSCRIPTASE DOMAIN-CONTAINING PROTEIN"/>
    <property type="match status" value="1"/>
</dbReference>
<dbReference type="SUPFAM" id="SSF56672">
    <property type="entry name" value="DNA/RNA polymerases"/>
    <property type="match status" value="1"/>
</dbReference>
<organism evidence="1 2">
    <name type="scientific">Scophthalmus maximus</name>
    <name type="common">Turbot</name>
    <name type="synonym">Psetta maxima</name>
    <dbReference type="NCBI Taxonomy" id="52904"/>
    <lineage>
        <taxon>Eukaryota</taxon>
        <taxon>Metazoa</taxon>
        <taxon>Chordata</taxon>
        <taxon>Craniata</taxon>
        <taxon>Vertebrata</taxon>
        <taxon>Euteleostomi</taxon>
        <taxon>Actinopterygii</taxon>
        <taxon>Neopterygii</taxon>
        <taxon>Teleostei</taxon>
        <taxon>Neoteleostei</taxon>
        <taxon>Acanthomorphata</taxon>
        <taxon>Carangaria</taxon>
        <taxon>Pleuronectiformes</taxon>
        <taxon>Pleuronectoidei</taxon>
        <taxon>Scophthalmidae</taxon>
        <taxon>Scophthalmus</taxon>
    </lineage>
</organism>
<dbReference type="InterPro" id="IPR053134">
    <property type="entry name" value="RNA-dir_DNA_polymerase"/>
</dbReference>
<dbReference type="Gene3D" id="3.10.10.10">
    <property type="entry name" value="HIV Type 1 Reverse Transcriptase, subunit A, domain 1"/>
    <property type="match status" value="1"/>
</dbReference>
<evidence type="ECO:0000313" key="1">
    <source>
        <dbReference type="EMBL" id="KAF0043713.1"/>
    </source>
</evidence>